<protein>
    <recommendedName>
        <fullName evidence="2 9">DNA polymerase III subunit delta</fullName>
        <ecNumber evidence="1 9">2.7.7.7</ecNumber>
    </recommendedName>
</protein>
<proteinExistence type="inferred from homology"/>
<evidence type="ECO:0000259" key="10">
    <source>
        <dbReference type="Pfam" id="PF06144"/>
    </source>
</evidence>
<dbReference type="RefSeq" id="WP_272179783.1">
    <property type="nucleotide sequence ID" value="NZ_JAQOMS010000002.1"/>
</dbReference>
<keyword evidence="13" id="KW-1185">Reference proteome</keyword>
<dbReference type="InterPro" id="IPR010372">
    <property type="entry name" value="DNA_pol3_delta_N"/>
</dbReference>
<dbReference type="Pfam" id="PF06144">
    <property type="entry name" value="DNA_pol3_delta"/>
    <property type="match status" value="1"/>
</dbReference>
<gene>
    <name evidence="12" type="primary">holA</name>
    <name evidence="12" type="ORF">PN838_03485</name>
</gene>
<dbReference type="GO" id="GO:0003887">
    <property type="term" value="F:DNA-directed DNA polymerase activity"/>
    <property type="evidence" value="ECO:0007669"/>
    <property type="project" value="UniProtKB-EC"/>
</dbReference>
<dbReference type="CDD" id="cd18138">
    <property type="entry name" value="HLD_clamp_pol_III_delta"/>
    <property type="match status" value="1"/>
</dbReference>
<evidence type="ECO:0000259" key="11">
    <source>
        <dbReference type="Pfam" id="PF14840"/>
    </source>
</evidence>
<comment type="caution">
    <text evidence="12">The sequence shown here is derived from an EMBL/GenBank/DDBJ whole genome shotgun (WGS) entry which is preliminary data.</text>
</comment>
<keyword evidence="5" id="KW-0235">DNA replication</keyword>
<evidence type="ECO:0000313" key="13">
    <source>
        <dbReference type="Proteomes" id="UP001528411"/>
    </source>
</evidence>
<dbReference type="SUPFAM" id="SSF48019">
    <property type="entry name" value="post-AAA+ oligomerization domain-like"/>
    <property type="match status" value="1"/>
</dbReference>
<dbReference type="InterPro" id="IPR008921">
    <property type="entry name" value="DNA_pol3_clamp-load_cplx_C"/>
</dbReference>
<evidence type="ECO:0000256" key="9">
    <source>
        <dbReference type="NCBIfam" id="TIGR01128"/>
    </source>
</evidence>
<dbReference type="InterPro" id="IPR005790">
    <property type="entry name" value="DNA_polIII_delta"/>
</dbReference>
<dbReference type="Gene3D" id="1.20.272.10">
    <property type="match status" value="1"/>
</dbReference>
<evidence type="ECO:0000256" key="1">
    <source>
        <dbReference type="ARBA" id="ARBA00012417"/>
    </source>
</evidence>
<dbReference type="EMBL" id="JAQOMS010000002">
    <property type="protein sequence ID" value="MDC2888055.1"/>
    <property type="molecule type" value="Genomic_DNA"/>
</dbReference>
<dbReference type="PANTHER" id="PTHR34388:SF1">
    <property type="entry name" value="DNA POLYMERASE III SUBUNIT DELTA"/>
    <property type="match status" value="1"/>
</dbReference>
<sequence>MKIYANQIQQNLSKGLSNCYLLFGDEPFQIDDCRKKIKAAAKQQGFDEFIRLADDDQFDWLDVAQHCQAMSLFSDKKIVEVELNSNKIGKAGSEVLKQIAPELDENTILVLFGPKLDANQTKSAWFKALDKVGLYIPVYEIDGNHLTRWLQQQLVEHGLSMDTNAQQYLLNFTSGNLLATAQELQKLNMALGQQQHIDISIIERFVADQAKYSVFQFIDSIWAGNSQRCMTILQRLKLEDFEPNIIMWSLQKDLMLLNQLQSAIVKGQPPTPVFDKHRVWKNKQNVFLNAANKLPATAVNEALKLLSEVDFAIKTFSPQCPYSMFAHIALLLTGNANISGLKLPLIR</sequence>
<evidence type="ECO:0000256" key="2">
    <source>
        <dbReference type="ARBA" id="ARBA00017703"/>
    </source>
</evidence>
<dbReference type="Pfam" id="PF14840">
    <property type="entry name" value="DNA_pol3_delt_C"/>
    <property type="match status" value="1"/>
</dbReference>
<comment type="similarity">
    <text evidence="7">Belongs to the DNA polymerase HolA subunit family.</text>
</comment>
<keyword evidence="6" id="KW-0239">DNA-directed DNA polymerase</keyword>
<dbReference type="PANTHER" id="PTHR34388">
    <property type="entry name" value="DNA POLYMERASE III SUBUNIT DELTA"/>
    <property type="match status" value="1"/>
</dbReference>
<evidence type="ECO:0000256" key="3">
    <source>
        <dbReference type="ARBA" id="ARBA00022679"/>
    </source>
</evidence>
<evidence type="ECO:0000256" key="6">
    <source>
        <dbReference type="ARBA" id="ARBA00022932"/>
    </source>
</evidence>
<keyword evidence="4 12" id="KW-0548">Nucleotidyltransferase</keyword>
<dbReference type="InterPro" id="IPR032780">
    <property type="entry name" value="DNA_pol3_delt_C"/>
</dbReference>
<evidence type="ECO:0000313" key="12">
    <source>
        <dbReference type="EMBL" id="MDC2888055.1"/>
    </source>
</evidence>
<feature type="domain" description="DNA polymerase III delta N-terminal" evidence="10">
    <location>
        <begin position="20"/>
        <end position="132"/>
    </location>
</feature>
<dbReference type="Proteomes" id="UP001528411">
    <property type="component" value="Unassembled WGS sequence"/>
</dbReference>
<dbReference type="NCBIfam" id="TIGR01128">
    <property type="entry name" value="holA"/>
    <property type="match status" value="1"/>
</dbReference>
<organism evidence="12 13">
    <name type="scientific">Psychrosphaera algicola</name>
    <dbReference type="NCBI Taxonomy" id="3023714"/>
    <lineage>
        <taxon>Bacteria</taxon>
        <taxon>Pseudomonadati</taxon>
        <taxon>Pseudomonadota</taxon>
        <taxon>Gammaproteobacteria</taxon>
        <taxon>Alteromonadales</taxon>
        <taxon>Pseudoalteromonadaceae</taxon>
        <taxon>Psychrosphaera</taxon>
    </lineage>
</organism>
<dbReference type="Gene3D" id="3.40.50.300">
    <property type="entry name" value="P-loop containing nucleotide triphosphate hydrolases"/>
    <property type="match status" value="1"/>
</dbReference>
<feature type="domain" description="DNA polymerase III subunit delta C-terminal" evidence="11">
    <location>
        <begin position="215"/>
        <end position="335"/>
    </location>
</feature>
<keyword evidence="3 12" id="KW-0808">Transferase</keyword>
<evidence type="ECO:0000256" key="4">
    <source>
        <dbReference type="ARBA" id="ARBA00022695"/>
    </source>
</evidence>
<dbReference type="EC" id="2.7.7.7" evidence="1 9"/>
<dbReference type="SUPFAM" id="SSF52540">
    <property type="entry name" value="P-loop containing nucleoside triphosphate hydrolases"/>
    <property type="match status" value="1"/>
</dbReference>
<evidence type="ECO:0000256" key="7">
    <source>
        <dbReference type="ARBA" id="ARBA00034754"/>
    </source>
</evidence>
<dbReference type="InterPro" id="IPR027417">
    <property type="entry name" value="P-loop_NTPase"/>
</dbReference>
<comment type="catalytic activity">
    <reaction evidence="8">
        <text>DNA(n) + a 2'-deoxyribonucleoside 5'-triphosphate = DNA(n+1) + diphosphate</text>
        <dbReference type="Rhea" id="RHEA:22508"/>
        <dbReference type="Rhea" id="RHEA-COMP:17339"/>
        <dbReference type="Rhea" id="RHEA-COMP:17340"/>
        <dbReference type="ChEBI" id="CHEBI:33019"/>
        <dbReference type="ChEBI" id="CHEBI:61560"/>
        <dbReference type="ChEBI" id="CHEBI:173112"/>
        <dbReference type="EC" id="2.7.7.7"/>
    </reaction>
</comment>
<reference evidence="12 13" key="1">
    <citation type="submission" date="2023-01" db="EMBL/GenBank/DDBJ databases">
        <title>Psychrosphaera sp. nov., isolated from marine algae.</title>
        <authorList>
            <person name="Bayburt H."/>
            <person name="Choi B.J."/>
            <person name="Kim J.M."/>
            <person name="Choi D.G."/>
            <person name="Jeon C.O."/>
        </authorList>
    </citation>
    <scope>NUCLEOTIDE SEQUENCE [LARGE SCALE GENOMIC DNA]</scope>
    <source>
        <strain evidence="12 13">G1-22</strain>
    </source>
</reference>
<dbReference type="Gene3D" id="1.10.8.60">
    <property type="match status" value="1"/>
</dbReference>
<evidence type="ECO:0000256" key="8">
    <source>
        <dbReference type="ARBA" id="ARBA00049244"/>
    </source>
</evidence>
<accession>A0ABT5F966</accession>
<evidence type="ECO:0000256" key="5">
    <source>
        <dbReference type="ARBA" id="ARBA00022705"/>
    </source>
</evidence>
<name>A0ABT5F966_9GAMM</name>